<proteinExistence type="inferred from homology"/>
<dbReference type="PROSITE" id="PS51870">
    <property type="entry name" value="APP_E2"/>
    <property type="match status" value="1"/>
</dbReference>
<dbReference type="GO" id="GO:0008201">
    <property type="term" value="F:heparin binding"/>
    <property type="evidence" value="ECO:0007669"/>
    <property type="project" value="UniProtKB-UniRule"/>
</dbReference>
<dbReference type="GO" id="GO:0007409">
    <property type="term" value="P:axonogenesis"/>
    <property type="evidence" value="ECO:0007669"/>
    <property type="project" value="TreeGrafter"/>
</dbReference>
<gene>
    <name evidence="9" type="ORF">JTE90_017665</name>
</gene>
<evidence type="ECO:0000313" key="9">
    <source>
        <dbReference type="EMBL" id="KAG8182687.1"/>
    </source>
</evidence>
<evidence type="ECO:0000313" key="10">
    <source>
        <dbReference type="Proteomes" id="UP000827092"/>
    </source>
</evidence>
<evidence type="ECO:0000256" key="5">
    <source>
        <dbReference type="PROSITE-ProRule" id="PRU01218"/>
    </source>
</evidence>
<feature type="domain" description="E2" evidence="8">
    <location>
        <begin position="1"/>
        <end position="83"/>
    </location>
</feature>
<dbReference type="GO" id="GO:0007417">
    <property type="term" value="P:central nervous system development"/>
    <property type="evidence" value="ECO:0007669"/>
    <property type="project" value="TreeGrafter"/>
</dbReference>
<dbReference type="InterPro" id="IPR019543">
    <property type="entry name" value="APP_amyloid_C"/>
</dbReference>
<sequence length="297" mass="34319">MHQTTKKIEKCLEKLLRALEKDRRHTLNHYRHLLNSNLAQALREKETTLEHLDSLNKIANQSLSMLDRLPGVADKIRQRMVAVWHHLHGLGPKASITRDVDEAIVDKYKEEVTEKQKERERQKKLMEERRQELKELREEKKRADASHAASATPEPEFEPAQEEEHQVLPSPVPVKMANVEHNSLDHEEPVPVVPKVAHAQSQSFHHNEVTFSVRKESMERLRWNGSVYITLAFAGVALLTAMIVGIVLLRRHSQRSPHSQGFVEVDQAATPEERHVANMQINGYENPTYKYFETQTN</sequence>
<dbReference type="Proteomes" id="UP000827092">
    <property type="component" value="Unassembled WGS sequence"/>
</dbReference>
<accession>A0AAV6UER8</accession>
<evidence type="ECO:0000256" key="1">
    <source>
        <dbReference type="ARBA" id="ARBA00004479"/>
    </source>
</evidence>
<keyword evidence="10" id="KW-1185">Reference proteome</keyword>
<keyword evidence="3 7" id="KW-1133">Transmembrane helix</keyword>
<evidence type="ECO:0000256" key="2">
    <source>
        <dbReference type="ARBA" id="ARBA00022692"/>
    </source>
</evidence>
<dbReference type="PANTHER" id="PTHR23103">
    <property type="entry name" value="ALZHEIMER'S DISEASE BETA-AMYLOID RELATED"/>
    <property type="match status" value="1"/>
</dbReference>
<dbReference type="Gene3D" id="1.20.120.770">
    <property type="entry name" value="Amyloid precursor protein, E2 domain"/>
    <property type="match status" value="1"/>
</dbReference>
<dbReference type="GO" id="GO:0016020">
    <property type="term" value="C:membrane"/>
    <property type="evidence" value="ECO:0007669"/>
    <property type="project" value="UniProtKB-SubCell"/>
</dbReference>
<dbReference type="InterPro" id="IPR036176">
    <property type="entry name" value="E2_sf"/>
</dbReference>
<organism evidence="9 10">
    <name type="scientific">Oedothorax gibbosus</name>
    <dbReference type="NCBI Taxonomy" id="931172"/>
    <lineage>
        <taxon>Eukaryota</taxon>
        <taxon>Metazoa</taxon>
        <taxon>Ecdysozoa</taxon>
        <taxon>Arthropoda</taxon>
        <taxon>Chelicerata</taxon>
        <taxon>Arachnida</taxon>
        <taxon>Araneae</taxon>
        <taxon>Araneomorphae</taxon>
        <taxon>Entelegynae</taxon>
        <taxon>Araneoidea</taxon>
        <taxon>Linyphiidae</taxon>
        <taxon>Erigoninae</taxon>
        <taxon>Oedothorax</taxon>
    </lineage>
</organism>
<feature type="transmembrane region" description="Helical" evidence="7">
    <location>
        <begin position="227"/>
        <end position="249"/>
    </location>
</feature>
<feature type="region of interest" description="Disordered" evidence="6">
    <location>
        <begin position="133"/>
        <end position="169"/>
    </location>
</feature>
<dbReference type="InterPro" id="IPR008155">
    <property type="entry name" value="Amyloid_glyco"/>
</dbReference>
<dbReference type="PROSITE" id="PS00320">
    <property type="entry name" value="APP_INTRA"/>
    <property type="match status" value="1"/>
</dbReference>
<evidence type="ECO:0000256" key="6">
    <source>
        <dbReference type="SAM" id="MobiDB-lite"/>
    </source>
</evidence>
<reference evidence="9 10" key="1">
    <citation type="journal article" date="2022" name="Nat. Ecol. Evol.">
        <title>A masculinizing supergene underlies an exaggerated male reproductive morph in a spider.</title>
        <authorList>
            <person name="Hendrickx F."/>
            <person name="De Corte Z."/>
            <person name="Sonet G."/>
            <person name="Van Belleghem S.M."/>
            <person name="Kostlbacher S."/>
            <person name="Vangestel C."/>
        </authorList>
    </citation>
    <scope>NUCLEOTIDE SEQUENCE [LARGE SCALE GENOMIC DNA]</scope>
    <source>
        <strain evidence="9">W744_W776</strain>
    </source>
</reference>
<comment type="subcellular location">
    <subcellularLocation>
        <location evidence="1">Membrane</location>
        <topology evidence="1">Single-pass type I membrane protein</topology>
    </subcellularLocation>
</comment>
<comment type="similarity">
    <text evidence="5">Belongs to the APP family.</text>
</comment>
<evidence type="ECO:0000256" key="7">
    <source>
        <dbReference type="SAM" id="Phobius"/>
    </source>
</evidence>
<dbReference type="InterPro" id="IPR019745">
    <property type="entry name" value="Amyloid_glyco_intracell_CS"/>
</dbReference>
<dbReference type="Gene3D" id="2.30.29.30">
    <property type="entry name" value="Pleckstrin-homology domain (PH domain)/Phosphotyrosine-binding domain (PTB)"/>
    <property type="match status" value="1"/>
</dbReference>
<dbReference type="Pfam" id="PF12925">
    <property type="entry name" value="APP_E2"/>
    <property type="match status" value="1"/>
</dbReference>
<name>A0AAV6UER8_9ARAC</name>
<comment type="caution">
    <text evidence="9">The sequence shown here is derived from an EMBL/GenBank/DDBJ whole genome shotgun (WGS) entry which is preliminary data.</text>
</comment>
<dbReference type="Pfam" id="PF10515">
    <property type="entry name" value="APP_amyloid"/>
    <property type="match status" value="1"/>
</dbReference>
<dbReference type="AlphaFoldDB" id="A0AAV6UER8"/>
<dbReference type="PANTHER" id="PTHR23103:SF15">
    <property type="entry name" value="AMYLOID-BETA-LIKE PROTEIN"/>
    <property type="match status" value="1"/>
</dbReference>
<keyword evidence="2 7" id="KW-0812">Transmembrane</keyword>
<keyword evidence="4 7" id="KW-0472">Membrane</keyword>
<evidence type="ECO:0000259" key="8">
    <source>
        <dbReference type="PROSITE" id="PS51870"/>
    </source>
</evidence>
<evidence type="ECO:0000256" key="3">
    <source>
        <dbReference type="ARBA" id="ARBA00022989"/>
    </source>
</evidence>
<evidence type="ECO:0000256" key="4">
    <source>
        <dbReference type="ARBA" id="ARBA00023136"/>
    </source>
</evidence>
<dbReference type="GO" id="GO:0043005">
    <property type="term" value="C:neuron projection"/>
    <property type="evidence" value="ECO:0007669"/>
    <property type="project" value="TreeGrafter"/>
</dbReference>
<protein>
    <recommendedName>
        <fullName evidence="8">E2 domain-containing protein</fullName>
    </recommendedName>
</protein>
<dbReference type="InterPro" id="IPR024329">
    <property type="entry name" value="Amyloid_glyco_E2_domain"/>
</dbReference>
<dbReference type="SUPFAM" id="SSF109843">
    <property type="entry name" value="CAPPD, an extracellular domain of amyloid beta A4 protein"/>
    <property type="match status" value="1"/>
</dbReference>
<dbReference type="InterPro" id="IPR011993">
    <property type="entry name" value="PH-like_dom_sf"/>
</dbReference>
<dbReference type="GO" id="GO:0043025">
    <property type="term" value="C:neuronal cell body"/>
    <property type="evidence" value="ECO:0007669"/>
    <property type="project" value="TreeGrafter"/>
</dbReference>
<dbReference type="EMBL" id="JAFNEN010000452">
    <property type="protein sequence ID" value="KAG8182687.1"/>
    <property type="molecule type" value="Genomic_DNA"/>
</dbReference>
<feature type="compositionally biased region" description="Basic and acidic residues" evidence="6">
    <location>
        <begin position="133"/>
        <end position="145"/>
    </location>
</feature>